<dbReference type="KEGG" id="gsh:117361548"/>
<gene>
    <name evidence="3" type="primary">TMEM265</name>
</gene>
<dbReference type="CTD" id="100862671"/>
<dbReference type="InParanoid" id="A0A6P8RIZ2"/>
<organism evidence="2 3">
    <name type="scientific">Geotrypetes seraphini</name>
    <name type="common">Gaboon caecilian</name>
    <name type="synonym">Caecilia seraphini</name>
    <dbReference type="NCBI Taxonomy" id="260995"/>
    <lineage>
        <taxon>Eukaryota</taxon>
        <taxon>Metazoa</taxon>
        <taxon>Chordata</taxon>
        <taxon>Craniata</taxon>
        <taxon>Vertebrata</taxon>
        <taxon>Euteleostomi</taxon>
        <taxon>Amphibia</taxon>
        <taxon>Gymnophiona</taxon>
        <taxon>Geotrypetes</taxon>
    </lineage>
</organism>
<keyword evidence="1" id="KW-1133">Transmembrane helix</keyword>
<dbReference type="OrthoDB" id="9907795at2759"/>
<evidence type="ECO:0000313" key="3">
    <source>
        <dbReference type="RefSeq" id="XP_033802911.1"/>
    </source>
</evidence>
<evidence type="ECO:0000313" key="2">
    <source>
        <dbReference type="Proteomes" id="UP000515159"/>
    </source>
</evidence>
<dbReference type="GeneID" id="117361548"/>
<sequence>MGREPPPLYLFFYTILSGEESSEWIACIYSVIMAEIGNGHLKAHLEERLLQEAPITHETITIERIPEEHLTQVVTKANRLNEIPEFASATKKSHKLRHLAIASIICGYSCIGIAALFNAMKAVEKEKVNRVVAEPFRRKSIKLSIISILLWLTTLILVPLFIYFLSYILAVAE</sequence>
<proteinExistence type="predicted"/>
<keyword evidence="1 3" id="KW-0812">Transmembrane</keyword>
<feature type="transmembrane region" description="Helical" evidence="1">
    <location>
        <begin position="141"/>
        <end position="170"/>
    </location>
</feature>
<keyword evidence="1" id="KW-0472">Membrane</keyword>
<feature type="transmembrane region" description="Helical" evidence="1">
    <location>
        <begin position="99"/>
        <end position="120"/>
    </location>
</feature>
<evidence type="ECO:0000256" key="1">
    <source>
        <dbReference type="SAM" id="Phobius"/>
    </source>
</evidence>
<protein>
    <submittedName>
        <fullName evidence="3">Transmembrane protein 265 isoform X1</fullName>
    </submittedName>
</protein>
<dbReference type="RefSeq" id="XP_033802911.1">
    <property type="nucleotide sequence ID" value="XM_033947020.1"/>
</dbReference>
<dbReference type="Proteomes" id="UP000515159">
    <property type="component" value="Chromosome 5"/>
</dbReference>
<accession>A0A6P8RIZ2</accession>
<name>A0A6P8RIZ2_GEOSA</name>
<keyword evidence="2" id="KW-1185">Reference proteome</keyword>
<dbReference type="AlphaFoldDB" id="A0A6P8RIZ2"/>
<reference evidence="3" key="1">
    <citation type="submission" date="2025-08" db="UniProtKB">
        <authorList>
            <consortium name="RefSeq"/>
        </authorList>
    </citation>
    <scope>IDENTIFICATION</scope>
</reference>